<comment type="caution">
    <text evidence="4">The sequence shown here is derived from an EMBL/GenBank/DDBJ whole genome shotgun (WGS) entry which is preliminary data.</text>
</comment>
<keyword evidence="3" id="KW-0732">Signal</keyword>
<gene>
    <name evidence="4" type="ORF">COV07_03405</name>
</gene>
<name>A0A2H0RLE3_9BACT</name>
<accession>A0A2H0RLE3</accession>
<proteinExistence type="predicted"/>
<evidence type="ECO:0000256" key="1">
    <source>
        <dbReference type="SAM" id="Coils"/>
    </source>
</evidence>
<protein>
    <submittedName>
        <fullName evidence="4">Uncharacterized protein</fullName>
    </submittedName>
</protein>
<evidence type="ECO:0000256" key="2">
    <source>
        <dbReference type="SAM" id="MobiDB-lite"/>
    </source>
</evidence>
<organism evidence="4 5">
    <name type="scientific">Candidatus Vogelbacteria bacterium CG10_big_fil_rev_8_21_14_0_10_45_14</name>
    <dbReference type="NCBI Taxonomy" id="1975042"/>
    <lineage>
        <taxon>Bacteria</taxon>
        <taxon>Candidatus Vogeliibacteriota</taxon>
    </lineage>
</organism>
<dbReference type="EMBL" id="PCYL01000035">
    <property type="protein sequence ID" value="PIR46605.1"/>
    <property type="molecule type" value="Genomic_DNA"/>
</dbReference>
<dbReference type="AlphaFoldDB" id="A0A2H0RLE3"/>
<feature type="chain" id="PRO_5013863545" evidence="3">
    <location>
        <begin position="26"/>
        <end position="531"/>
    </location>
</feature>
<keyword evidence="1" id="KW-0175">Coiled coil</keyword>
<feature type="region of interest" description="Disordered" evidence="2">
    <location>
        <begin position="74"/>
        <end position="102"/>
    </location>
</feature>
<evidence type="ECO:0000256" key="3">
    <source>
        <dbReference type="SAM" id="SignalP"/>
    </source>
</evidence>
<evidence type="ECO:0000313" key="5">
    <source>
        <dbReference type="Proteomes" id="UP000230833"/>
    </source>
</evidence>
<feature type="region of interest" description="Disordered" evidence="2">
    <location>
        <begin position="404"/>
        <end position="424"/>
    </location>
</feature>
<dbReference type="Proteomes" id="UP000230833">
    <property type="component" value="Unassembled WGS sequence"/>
</dbReference>
<evidence type="ECO:0000313" key="4">
    <source>
        <dbReference type="EMBL" id="PIR46605.1"/>
    </source>
</evidence>
<sequence>MHQIIKAFTLFAGLGLLAFAGTVSAQNIFNLSFPIEELGGCGSVEECRTYCDVPANARACRDFAVANGFAQKKVEQRNETKDEASSSQDDNRNNDVGDDREHGIDEVRASEAIAKDGSGPGGCTTLSECGKYCQERQNWGECGEFAKKHGLDRRDSRGPSDRGLERMDDRARANIERKGPGGCDTKDSCDTFCRTPGNSRVCVEHAVKSGMIPAEKAEMILQAMMRMEKREVNRRLQGSGVENKNSGVDEPKIDEEKAHALIEAKGGPGGCGTFEECENYCNDESNMEACMQYAVEHKLMDGKDLERMKTMMEKGGPGGCRGRECEAYCDKEENRETCFQFAKEHGMMSEEELGDMEMMRGLDADMRKKEIEMRREEEMRMKERDDMMRKEDAMRMQEGFMNMGEDRRNFGEGEMRMGDGDGIIKREDPMRMQKEMMMRNENGLPFGDGGRPHMAEEMKERMQAERKRMEEGMMKGDRGEMPRDIGGAMQKMLPQQGEFQQFDGQSQVPTAIKEVMMSPIIQDIEVGGQQE</sequence>
<feature type="coiled-coil region" evidence="1">
    <location>
        <begin position="359"/>
        <end position="386"/>
    </location>
</feature>
<feature type="signal peptide" evidence="3">
    <location>
        <begin position="1"/>
        <end position="25"/>
    </location>
</feature>
<reference evidence="4 5" key="1">
    <citation type="submission" date="2017-09" db="EMBL/GenBank/DDBJ databases">
        <title>Depth-based differentiation of microbial function through sediment-hosted aquifers and enrichment of novel symbionts in the deep terrestrial subsurface.</title>
        <authorList>
            <person name="Probst A.J."/>
            <person name="Ladd B."/>
            <person name="Jarett J.K."/>
            <person name="Geller-Mcgrath D.E."/>
            <person name="Sieber C.M."/>
            <person name="Emerson J.B."/>
            <person name="Anantharaman K."/>
            <person name="Thomas B.C."/>
            <person name="Malmstrom R."/>
            <person name="Stieglmeier M."/>
            <person name="Klingl A."/>
            <person name="Woyke T."/>
            <person name="Ryan C.M."/>
            <person name="Banfield J.F."/>
        </authorList>
    </citation>
    <scope>NUCLEOTIDE SEQUENCE [LARGE SCALE GENOMIC DNA]</scope>
    <source>
        <strain evidence="4">CG10_big_fil_rev_8_21_14_0_10_45_14</strain>
    </source>
</reference>